<gene>
    <name evidence="2" type="ORF">FC678_25755</name>
</gene>
<dbReference type="EMBL" id="SZNT01000749">
    <property type="protein sequence ID" value="TKH02616.1"/>
    <property type="molecule type" value="Genomic_DNA"/>
</dbReference>
<sequence>MVQGEKSETPFVEKLMEPPDYRRIGEEPVSLQYFLKKKFQLIGAGVRDSCGEKRVEGDPAGERREGSRPTAERECLEWKSLHIPS</sequence>
<organism evidence="2 3">
    <name type="scientific">Peribacillus simplex</name>
    <dbReference type="NCBI Taxonomy" id="1478"/>
    <lineage>
        <taxon>Bacteria</taxon>
        <taxon>Bacillati</taxon>
        <taxon>Bacillota</taxon>
        <taxon>Bacilli</taxon>
        <taxon>Bacillales</taxon>
        <taxon>Bacillaceae</taxon>
        <taxon>Peribacillus</taxon>
    </lineage>
</organism>
<protein>
    <submittedName>
        <fullName evidence="2">Uncharacterized protein</fullName>
    </submittedName>
</protein>
<feature type="non-terminal residue" evidence="2">
    <location>
        <position position="85"/>
    </location>
</feature>
<feature type="region of interest" description="Disordered" evidence="1">
    <location>
        <begin position="50"/>
        <end position="85"/>
    </location>
</feature>
<dbReference type="Proteomes" id="UP000309170">
    <property type="component" value="Unassembled WGS sequence"/>
</dbReference>
<comment type="caution">
    <text evidence="2">The sequence shown here is derived from an EMBL/GenBank/DDBJ whole genome shotgun (WGS) entry which is preliminary data.</text>
</comment>
<reference evidence="2 3" key="1">
    <citation type="journal article" date="2019" name="Environ. Microbiol.">
        <title>An active ?-lactamase is a part of an orchestrated cell wall stress resistance network of Bacillus subtilis and related rhizosphere species.</title>
        <authorList>
            <person name="Bucher T."/>
            <person name="Keren-Paz A."/>
            <person name="Hausser J."/>
            <person name="Olender T."/>
            <person name="Cytryn E."/>
            <person name="Kolodkin-Gal I."/>
        </authorList>
    </citation>
    <scope>NUCLEOTIDE SEQUENCE [LARGE SCALE GENOMIC DNA]</scope>
    <source>
        <strain evidence="2 3">I4</strain>
    </source>
</reference>
<evidence type="ECO:0000256" key="1">
    <source>
        <dbReference type="SAM" id="MobiDB-lite"/>
    </source>
</evidence>
<proteinExistence type="predicted"/>
<accession>A0A9X8ZCA9</accession>
<dbReference type="AlphaFoldDB" id="A0A9X8ZCA9"/>
<name>A0A9X8ZCA9_9BACI</name>
<evidence type="ECO:0000313" key="3">
    <source>
        <dbReference type="Proteomes" id="UP000309170"/>
    </source>
</evidence>
<evidence type="ECO:0000313" key="2">
    <source>
        <dbReference type="EMBL" id="TKH02616.1"/>
    </source>
</evidence>